<dbReference type="InterPro" id="IPR013218">
    <property type="entry name" value="Dsn1/Mis13"/>
</dbReference>
<feature type="compositionally biased region" description="Polar residues" evidence="2">
    <location>
        <begin position="196"/>
        <end position="209"/>
    </location>
</feature>
<feature type="compositionally biased region" description="Basic residues" evidence="2">
    <location>
        <begin position="113"/>
        <end position="122"/>
    </location>
</feature>
<dbReference type="GO" id="GO:0000444">
    <property type="term" value="C:MIS12/MIND type complex"/>
    <property type="evidence" value="ECO:0007669"/>
    <property type="project" value="InterPro"/>
</dbReference>
<feature type="compositionally biased region" description="Polar residues" evidence="2">
    <location>
        <begin position="406"/>
        <end position="424"/>
    </location>
</feature>
<keyword evidence="4" id="KW-1185">Reference proteome</keyword>
<feature type="compositionally biased region" description="Basic and acidic residues" evidence="2">
    <location>
        <begin position="230"/>
        <end position="243"/>
    </location>
</feature>
<feature type="compositionally biased region" description="Low complexity" evidence="2">
    <location>
        <begin position="1"/>
        <end position="11"/>
    </location>
</feature>
<gene>
    <name evidence="3" type="ORF">PCG10_008865</name>
</gene>
<evidence type="ECO:0008006" key="5">
    <source>
        <dbReference type="Google" id="ProtNLM"/>
    </source>
</evidence>
<evidence type="ECO:0000313" key="3">
    <source>
        <dbReference type="EMBL" id="KAF7529094.1"/>
    </source>
</evidence>
<feature type="compositionally biased region" description="Polar residues" evidence="2">
    <location>
        <begin position="151"/>
        <end position="169"/>
    </location>
</feature>
<dbReference type="PANTHER" id="PTHR14778">
    <property type="entry name" value="KINETOCHORE-ASSOCIATED PROTEIN DSN1 HOMOLOG"/>
    <property type="match status" value="1"/>
</dbReference>
<name>A0A9P5L370_PENCR</name>
<feature type="compositionally biased region" description="Basic and acidic residues" evidence="2">
    <location>
        <begin position="171"/>
        <end position="183"/>
    </location>
</feature>
<feature type="compositionally biased region" description="Low complexity" evidence="2">
    <location>
        <begin position="426"/>
        <end position="446"/>
    </location>
</feature>
<dbReference type="Pfam" id="PF08202">
    <property type="entry name" value="MIS13"/>
    <property type="match status" value="1"/>
</dbReference>
<dbReference type="AlphaFoldDB" id="A0A9P5L370"/>
<feature type="region of interest" description="Disordered" evidence="2">
    <location>
        <begin position="502"/>
        <end position="531"/>
    </location>
</feature>
<feature type="region of interest" description="Disordered" evidence="2">
    <location>
        <begin position="1"/>
        <end position="260"/>
    </location>
</feature>
<feature type="compositionally biased region" description="Polar residues" evidence="2">
    <location>
        <begin position="28"/>
        <end position="38"/>
    </location>
</feature>
<feature type="compositionally biased region" description="Basic residues" evidence="2">
    <location>
        <begin position="184"/>
        <end position="193"/>
    </location>
</feature>
<dbReference type="EMBL" id="JAAOZQ010000007">
    <property type="protein sequence ID" value="KAF7529094.1"/>
    <property type="molecule type" value="Genomic_DNA"/>
</dbReference>
<protein>
    <recommendedName>
        <fullName evidence="5">Mis12-Mtw1 protein</fullName>
    </recommendedName>
</protein>
<keyword evidence="1" id="KW-0175">Coiled coil</keyword>
<sequence>MTVAVLATTTTKTKRREPLGTISMAAPKTQSRSATVSSGTGKTKERRTTRLSASKQDLEESTNKLGKRPAVTYEEDAEGFQFSLLPSKKPRPSIEAVPENSRSDVENAPPKSTPKRGRPRKKQKDDENTPSAVPAKGKSVELPSRRPTRGAANTSHTEPESQPTNTIRSSRARDSPEHQPETKKPKKAGRPPKAKQQVQVSESNGYNSPAQPPEGTKVALPVADTPVIQRNKEFRGGKGDKSDKGRRRSSLRTSNALPHREVSTADFYKHIADDGIPEPRRMRQLLIWCATRAIGEKPSGGSNSDDQSARLAARVIQEEILQDFSSNSELSNWLSREDLNPPAVVVKKPNPRNVQNTDKIKELEEHIQKLHKERQSLNALLRQPAIPAVKAKPQSDNQQKDKQPSRKSQQEINSSLLDPSQQAILESLNPSNPPEGESSTPSSTRPPITPSAVSAQLSRITSGLAPTLDAFAAGVHDIELYRASADTVSSRILRICSQRLEERDAQNTQRRLAMEGDDDDDHPPPPRIKEDLGLILGALSRVERR</sequence>
<comment type="caution">
    <text evidence="3">The sequence shown here is derived from an EMBL/GenBank/DDBJ whole genome shotgun (WGS) entry which is preliminary data.</text>
</comment>
<evidence type="ECO:0000313" key="4">
    <source>
        <dbReference type="Proteomes" id="UP000701341"/>
    </source>
</evidence>
<feature type="coiled-coil region" evidence="1">
    <location>
        <begin position="353"/>
        <end position="383"/>
    </location>
</feature>
<feature type="compositionally biased region" description="Basic and acidic residues" evidence="2">
    <location>
        <begin position="522"/>
        <end position="531"/>
    </location>
</feature>
<dbReference type="GO" id="GO:0051301">
    <property type="term" value="P:cell division"/>
    <property type="evidence" value="ECO:0007669"/>
    <property type="project" value="InterPro"/>
</dbReference>
<evidence type="ECO:0000256" key="2">
    <source>
        <dbReference type="SAM" id="MobiDB-lite"/>
    </source>
</evidence>
<accession>A0A9P5L370</accession>
<evidence type="ECO:0000256" key="1">
    <source>
        <dbReference type="SAM" id="Coils"/>
    </source>
</evidence>
<dbReference type="GO" id="GO:0007059">
    <property type="term" value="P:chromosome segregation"/>
    <property type="evidence" value="ECO:0007669"/>
    <property type="project" value="InterPro"/>
</dbReference>
<feature type="region of interest" description="Disordered" evidence="2">
    <location>
        <begin position="387"/>
        <end position="454"/>
    </location>
</feature>
<proteinExistence type="predicted"/>
<dbReference type="Proteomes" id="UP000701341">
    <property type="component" value="Unassembled WGS sequence"/>
</dbReference>
<reference evidence="3" key="1">
    <citation type="submission" date="2020-02" db="EMBL/GenBank/DDBJ databases">
        <authorList>
            <person name="Lichtner F.J."/>
        </authorList>
    </citation>
    <scope>NUCLEOTIDE SEQUENCE</scope>
    <source>
        <strain evidence="3">G10</strain>
    </source>
</reference>
<dbReference type="PANTHER" id="PTHR14778:SF2">
    <property type="entry name" value="KINETOCHORE-ASSOCIATED PROTEIN DSN1 HOMOLOG"/>
    <property type="match status" value="1"/>
</dbReference>
<organism evidence="3 4">
    <name type="scientific">Penicillium crustosum</name>
    <name type="common">Blue mold fungus</name>
    <dbReference type="NCBI Taxonomy" id="36656"/>
    <lineage>
        <taxon>Eukaryota</taxon>
        <taxon>Fungi</taxon>
        <taxon>Dikarya</taxon>
        <taxon>Ascomycota</taxon>
        <taxon>Pezizomycotina</taxon>
        <taxon>Eurotiomycetes</taxon>
        <taxon>Eurotiomycetidae</taxon>
        <taxon>Eurotiales</taxon>
        <taxon>Aspergillaceae</taxon>
        <taxon>Penicillium</taxon>
    </lineage>
</organism>